<dbReference type="CDD" id="cd00154">
    <property type="entry name" value="Rab"/>
    <property type="match status" value="1"/>
</dbReference>
<dbReference type="InterPro" id="IPR001806">
    <property type="entry name" value="Small_GTPase"/>
</dbReference>
<dbReference type="SMART" id="SM00176">
    <property type="entry name" value="RAN"/>
    <property type="match status" value="1"/>
</dbReference>
<dbReference type="NCBIfam" id="TIGR00231">
    <property type="entry name" value="small_GTP"/>
    <property type="match status" value="1"/>
</dbReference>
<protein>
    <recommendedName>
        <fullName evidence="5">Ras-related protein Rab-18</fullName>
    </recommendedName>
</protein>
<evidence type="ECO:0008006" key="5">
    <source>
        <dbReference type="Google" id="ProtNLM"/>
    </source>
</evidence>
<name>A0A177ECA1_9MICR</name>
<evidence type="ECO:0000313" key="4">
    <source>
        <dbReference type="Proteomes" id="UP000185944"/>
    </source>
</evidence>
<reference evidence="3 4" key="1">
    <citation type="submission" date="2016-02" db="EMBL/GenBank/DDBJ databases">
        <title>Discovery of a natural microsporidian pathogen with a broad tissue tropism in Caenorhabditis elegans.</title>
        <authorList>
            <person name="Luallen R.J."/>
            <person name="Reinke A.W."/>
            <person name="Tong L."/>
            <person name="Botts M.R."/>
            <person name="Felix M.-A."/>
            <person name="Troemel E.R."/>
        </authorList>
    </citation>
    <scope>NUCLEOTIDE SEQUENCE [LARGE SCALE GENOMIC DNA]</scope>
    <source>
        <strain evidence="3 4">JUm2807</strain>
    </source>
</reference>
<dbReference type="AlphaFoldDB" id="A0A177ECA1"/>
<dbReference type="SMART" id="SM00173">
    <property type="entry name" value="RAS"/>
    <property type="match status" value="1"/>
</dbReference>
<dbReference type="SUPFAM" id="SSF52540">
    <property type="entry name" value="P-loop containing nucleoside triphosphate hydrolases"/>
    <property type="match status" value="1"/>
</dbReference>
<dbReference type="InterPro" id="IPR050227">
    <property type="entry name" value="Rab"/>
</dbReference>
<dbReference type="Proteomes" id="UP000185944">
    <property type="component" value="Unassembled WGS sequence"/>
</dbReference>
<evidence type="ECO:0000256" key="1">
    <source>
        <dbReference type="ARBA" id="ARBA00022741"/>
    </source>
</evidence>
<dbReference type="PROSITE" id="PS51419">
    <property type="entry name" value="RAB"/>
    <property type="match status" value="1"/>
</dbReference>
<dbReference type="GO" id="GO:0005525">
    <property type="term" value="F:GTP binding"/>
    <property type="evidence" value="ECO:0007669"/>
    <property type="project" value="UniProtKB-KW"/>
</dbReference>
<dbReference type="GeneID" id="93647058"/>
<dbReference type="PRINTS" id="PR00449">
    <property type="entry name" value="RASTRNSFRMNG"/>
</dbReference>
<sequence>MEGEVVQLKLLIIGKSGVGKTSILQRFIDKTFQTGFTSTIGVDFRSKKIEVDKQEVELQIWDTAGQERFGSITKSYYRGSDGIFLTFDLSSEDSFSDTERWVAAIQSRVEKSVPLFLLANKKDLVDPESLDTLATLQALKNLSTELSVPWYITSAQSGENIEEIFISMARAILQKRSPKPKPEQKRYKISRTAIKRLFSCW</sequence>
<dbReference type="GO" id="GO:0003924">
    <property type="term" value="F:GTPase activity"/>
    <property type="evidence" value="ECO:0007669"/>
    <property type="project" value="InterPro"/>
</dbReference>
<dbReference type="VEuPathDB" id="MicrosporidiaDB:NEDG_00708"/>
<dbReference type="Pfam" id="PF00071">
    <property type="entry name" value="Ras"/>
    <property type="match status" value="1"/>
</dbReference>
<accession>A0A177ECA1</accession>
<gene>
    <name evidence="3" type="ORF">NEDG_00708</name>
</gene>
<dbReference type="RefSeq" id="XP_067544223.1">
    <property type="nucleotide sequence ID" value="XM_067688126.1"/>
</dbReference>
<dbReference type="PANTHER" id="PTHR47977">
    <property type="entry name" value="RAS-RELATED PROTEIN RAB"/>
    <property type="match status" value="1"/>
</dbReference>
<evidence type="ECO:0000313" key="3">
    <source>
        <dbReference type="EMBL" id="OAG29575.1"/>
    </source>
</evidence>
<keyword evidence="2" id="KW-0342">GTP-binding</keyword>
<dbReference type="Gene3D" id="3.40.50.300">
    <property type="entry name" value="P-loop containing nucleotide triphosphate hydrolases"/>
    <property type="match status" value="1"/>
</dbReference>
<dbReference type="SMART" id="SM00175">
    <property type="entry name" value="RAB"/>
    <property type="match status" value="1"/>
</dbReference>
<keyword evidence="4" id="KW-1185">Reference proteome</keyword>
<dbReference type="FunFam" id="3.40.50.300:FF:001462">
    <property type="entry name" value="Small GTP-binding protein, putative"/>
    <property type="match status" value="1"/>
</dbReference>
<keyword evidence="1" id="KW-0547">Nucleotide-binding</keyword>
<dbReference type="InterPro" id="IPR027417">
    <property type="entry name" value="P-loop_NTPase"/>
</dbReference>
<comment type="caution">
    <text evidence="3">The sequence shown here is derived from an EMBL/GenBank/DDBJ whole genome shotgun (WGS) entry which is preliminary data.</text>
</comment>
<dbReference type="InterPro" id="IPR005225">
    <property type="entry name" value="Small_GTP-bd"/>
</dbReference>
<proteinExistence type="predicted"/>
<organism evidence="3 4">
    <name type="scientific">Nematocida displodere</name>
    <dbReference type="NCBI Taxonomy" id="1805483"/>
    <lineage>
        <taxon>Eukaryota</taxon>
        <taxon>Fungi</taxon>
        <taxon>Fungi incertae sedis</taxon>
        <taxon>Microsporidia</taxon>
        <taxon>Nematocida</taxon>
    </lineage>
</organism>
<dbReference type="OrthoDB" id="9989112at2759"/>
<dbReference type="PROSITE" id="PS51417">
    <property type="entry name" value="ARF"/>
    <property type="match status" value="1"/>
</dbReference>
<dbReference type="EMBL" id="LTDL01000040">
    <property type="protein sequence ID" value="OAG29575.1"/>
    <property type="molecule type" value="Genomic_DNA"/>
</dbReference>
<dbReference type="SMART" id="SM00174">
    <property type="entry name" value="RHO"/>
    <property type="match status" value="1"/>
</dbReference>
<dbReference type="STRING" id="1805483.A0A177ECA1"/>
<dbReference type="PROSITE" id="PS51421">
    <property type="entry name" value="RAS"/>
    <property type="match status" value="1"/>
</dbReference>
<evidence type="ECO:0000256" key="2">
    <source>
        <dbReference type="ARBA" id="ARBA00023134"/>
    </source>
</evidence>